<protein>
    <submittedName>
        <fullName evidence="2">Uncharacterized protein</fullName>
    </submittedName>
</protein>
<proteinExistence type="predicted"/>
<organism evidence="2 3">
    <name type="scientific">Heyndrickxia coagulans</name>
    <name type="common">Weizmannia coagulans</name>
    <dbReference type="NCBI Taxonomy" id="1398"/>
    <lineage>
        <taxon>Bacteria</taxon>
        <taxon>Bacillati</taxon>
        <taxon>Bacillota</taxon>
        <taxon>Bacilli</taxon>
        <taxon>Bacillales</taxon>
        <taxon>Bacillaceae</taxon>
        <taxon>Heyndrickxia</taxon>
    </lineage>
</organism>
<gene>
    <name evidence="2" type="ORF">B4098_1388</name>
</gene>
<accession>A0A150JY62</accession>
<sequence length="45" mass="4926">MLPVIQFAFLTPGGNRPPAYGKAGPWDTELKHHLNKKSRPEPGNG</sequence>
<comment type="caution">
    <text evidence="2">The sequence shown here is derived from an EMBL/GenBank/DDBJ whole genome shotgun (WGS) entry which is preliminary data.</text>
</comment>
<evidence type="ECO:0000313" key="3">
    <source>
        <dbReference type="Proteomes" id="UP000075288"/>
    </source>
</evidence>
<feature type="region of interest" description="Disordered" evidence="1">
    <location>
        <begin position="13"/>
        <end position="45"/>
    </location>
</feature>
<dbReference type="PATRIC" id="fig|1398.26.peg.3279"/>
<reference evidence="2 3" key="1">
    <citation type="submission" date="2016-01" db="EMBL/GenBank/DDBJ databases">
        <title>Genome Sequences of Twelve Sporeforming Bacillus Species Isolated from Foods.</title>
        <authorList>
            <person name="Berendsen E.M."/>
            <person name="Wells-Bennik M.H."/>
            <person name="Krawcyk A.O."/>
            <person name="De Jong A."/>
            <person name="Holsappel S."/>
            <person name="Eijlander R.T."/>
            <person name="Kuipers O.P."/>
        </authorList>
    </citation>
    <scope>NUCLEOTIDE SEQUENCE [LARGE SCALE GENOMIC DNA]</scope>
    <source>
        <strain evidence="2 3">B4098</strain>
    </source>
</reference>
<dbReference type="Proteomes" id="UP000075288">
    <property type="component" value="Unassembled WGS sequence"/>
</dbReference>
<dbReference type="AlphaFoldDB" id="A0A150JY62"/>
<dbReference type="EMBL" id="LQYG01000056">
    <property type="protein sequence ID" value="KYC62157.1"/>
    <property type="molecule type" value="Genomic_DNA"/>
</dbReference>
<evidence type="ECO:0000313" key="2">
    <source>
        <dbReference type="EMBL" id="KYC62157.1"/>
    </source>
</evidence>
<evidence type="ECO:0000256" key="1">
    <source>
        <dbReference type="SAM" id="MobiDB-lite"/>
    </source>
</evidence>
<name>A0A150JY62_HEYCO</name>